<evidence type="ECO:0000313" key="5">
    <source>
        <dbReference type="EMBL" id="MBO2452744.1"/>
    </source>
</evidence>
<feature type="chain" id="PRO_5038779440" evidence="3">
    <location>
        <begin position="19"/>
        <end position="406"/>
    </location>
</feature>
<dbReference type="InterPro" id="IPR029052">
    <property type="entry name" value="Metallo-depent_PP-like"/>
</dbReference>
<name>A0A939PMR0_9ACTN</name>
<reference evidence="5" key="1">
    <citation type="submission" date="2021-03" db="EMBL/GenBank/DDBJ databases">
        <authorList>
            <person name="Kanchanasin P."/>
            <person name="Saeng-In P."/>
            <person name="Phongsopitanun W."/>
            <person name="Yuki M."/>
            <person name="Kudo T."/>
            <person name="Ohkuma M."/>
            <person name="Tanasupawat S."/>
        </authorList>
    </citation>
    <scope>NUCLEOTIDE SEQUENCE</scope>
    <source>
        <strain evidence="5">GKU 128</strain>
    </source>
</reference>
<evidence type="ECO:0000256" key="3">
    <source>
        <dbReference type="SAM" id="SignalP"/>
    </source>
</evidence>
<dbReference type="SUPFAM" id="SSF56300">
    <property type="entry name" value="Metallo-dependent phosphatases"/>
    <property type="match status" value="1"/>
</dbReference>
<evidence type="ECO:0000259" key="4">
    <source>
        <dbReference type="SMART" id="SM00854"/>
    </source>
</evidence>
<dbReference type="Pfam" id="PF09587">
    <property type="entry name" value="PGA_cap"/>
    <property type="match status" value="1"/>
</dbReference>
<evidence type="ECO:0000313" key="6">
    <source>
        <dbReference type="Proteomes" id="UP000669179"/>
    </source>
</evidence>
<dbReference type="RefSeq" id="WP_208260764.1">
    <property type="nucleotide sequence ID" value="NZ_JAGEOJ010000017.1"/>
</dbReference>
<evidence type="ECO:0000256" key="1">
    <source>
        <dbReference type="ARBA" id="ARBA00005662"/>
    </source>
</evidence>
<dbReference type="SMART" id="SM00854">
    <property type="entry name" value="PGA_cap"/>
    <property type="match status" value="1"/>
</dbReference>
<dbReference type="EMBL" id="JAGEOJ010000017">
    <property type="protein sequence ID" value="MBO2452744.1"/>
    <property type="molecule type" value="Genomic_DNA"/>
</dbReference>
<feature type="compositionally biased region" description="Low complexity" evidence="2">
    <location>
        <begin position="40"/>
        <end position="64"/>
    </location>
</feature>
<accession>A0A939PMR0</accession>
<protein>
    <submittedName>
        <fullName evidence="5">CapA family protein</fullName>
    </submittedName>
</protein>
<dbReference type="PANTHER" id="PTHR33393:SF13">
    <property type="entry name" value="PGA BIOSYNTHESIS PROTEIN CAPA"/>
    <property type="match status" value="1"/>
</dbReference>
<dbReference type="CDD" id="cd07381">
    <property type="entry name" value="MPP_CapA"/>
    <property type="match status" value="1"/>
</dbReference>
<feature type="signal peptide" evidence="3">
    <location>
        <begin position="1"/>
        <end position="18"/>
    </location>
</feature>
<gene>
    <name evidence="5" type="ORF">J4573_37025</name>
</gene>
<dbReference type="AlphaFoldDB" id="A0A939PMR0"/>
<proteinExistence type="inferred from homology"/>
<evidence type="ECO:0000256" key="2">
    <source>
        <dbReference type="SAM" id="MobiDB-lite"/>
    </source>
</evidence>
<dbReference type="PANTHER" id="PTHR33393">
    <property type="entry name" value="POLYGLUTAMINE SYNTHESIS ACCESSORY PROTEIN RV0574C-RELATED"/>
    <property type="match status" value="1"/>
</dbReference>
<sequence>MRTLPAAAMAALTLAALASGCQDDSEHVSSRNAGGHGGLPAATAVPPAAPSSGLPGGLPPAASAQPRVPGTFTVAASGDVLLHDSVSRQARLDGGGQRDYRAILASVKPVISSADLAICHLETPLAPPRGPFSGYPAFSVPQEIAPALADLGYDTCSTASNHTLDKGAAGVDRTLNVLDRAGIAHTGSARNAAEAARPDILRVGPEKVPVAQLSYAYGFNGYKIPKDKPWLTNQISGARILADAKRARMAGAKVVIVSMHWGREYEHKPTAGQIQLARKLLASRDIDLIIGHHVHVVQPFGRATNGKWVAYGLGNLIASQGPNAGDKHEGMVARFTFARSGARWKVTRAEMVPTLIDPGPPFRLVDVTASLADPNLDGPRRQQLNAVLQRTYAVARSRGAAVTLAR</sequence>
<dbReference type="PROSITE" id="PS51257">
    <property type="entry name" value="PROKAR_LIPOPROTEIN"/>
    <property type="match status" value="1"/>
</dbReference>
<dbReference type="Gene3D" id="3.60.21.10">
    <property type="match status" value="1"/>
</dbReference>
<dbReference type="InterPro" id="IPR052169">
    <property type="entry name" value="CW_Biosynth-Accessory"/>
</dbReference>
<dbReference type="InterPro" id="IPR019079">
    <property type="entry name" value="Capsule_synth_CapA"/>
</dbReference>
<dbReference type="Proteomes" id="UP000669179">
    <property type="component" value="Unassembled WGS sequence"/>
</dbReference>
<feature type="region of interest" description="Disordered" evidence="2">
    <location>
        <begin position="24"/>
        <end position="65"/>
    </location>
</feature>
<feature type="domain" description="Capsule synthesis protein CapA" evidence="4">
    <location>
        <begin position="73"/>
        <end position="320"/>
    </location>
</feature>
<keyword evidence="6" id="KW-1185">Reference proteome</keyword>
<keyword evidence="3" id="KW-0732">Signal</keyword>
<comment type="caution">
    <text evidence="5">The sequence shown here is derived from an EMBL/GenBank/DDBJ whole genome shotgun (WGS) entry which is preliminary data.</text>
</comment>
<comment type="similarity">
    <text evidence="1">Belongs to the CapA family.</text>
</comment>
<organism evidence="5 6">
    <name type="scientific">Actinomadura barringtoniae</name>
    <dbReference type="NCBI Taxonomy" id="1427535"/>
    <lineage>
        <taxon>Bacteria</taxon>
        <taxon>Bacillati</taxon>
        <taxon>Actinomycetota</taxon>
        <taxon>Actinomycetes</taxon>
        <taxon>Streptosporangiales</taxon>
        <taxon>Thermomonosporaceae</taxon>
        <taxon>Actinomadura</taxon>
    </lineage>
</organism>